<organism evidence="1 2">
    <name type="scientific">Hyphomicrobium facile</name>
    <dbReference type="NCBI Taxonomy" id="51670"/>
    <lineage>
        <taxon>Bacteria</taxon>
        <taxon>Pseudomonadati</taxon>
        <taxon>Pseudomonadota</taxon>
        <taxon>Alphaproteobacteria</taxon>
        <taxon>Hyphomicrobiales</taxon>
        <taxon>Hyphomicrobiaceae</taxon>
        <taxon>Hyphomicrobium</taxon>
    </lineage>
</organism>
<dbReference type="Proteomes" id="UP000199423">
    <property type="component" value="Unassembled WGS sequence"/>
</dbReference>
<name>A0A1I7NGP9_9HYPH</name>
<evidence type="ECO:0000313" key="1">
    <source>
        <dbReference type="EMBL" id="SFV33842.1"/>
    </source>
</evidence>
<dbReference type="OrthoDB" id="7933639at2"/>
<dbReference type="AlphaFoldDB" id="A0A1I7NGP9"/>
<keyword evidence="2" id="KW-1185">Reference proteome</keyword>
<gene>
    <name evidence="1" type="ORF">SAMN04488557_2130</name>
</gene>
<sequence length="62" mass="6671">MLQRYVIVNGVTTAVLYGAAYAFTPSSLHLLDSIRAGFEGFVMQSPMLGPLLNKIILVTSAL</sequence>
<accession>A0A1I7NGP9</accession>
<evidence type="ECO:0000313" key="2">
    <source>
        <dbReference type="Proteomes" id="UP000199423"/>
    </source>
</evidence>
<dbReference type="RefSeq" id="WP_092867655.1">
    <property type="nucleotide sequence ID" value="NZ_FPCH01000002.1"/>
</dbReference>
<dbReference type="EMBL" id="FPCH01000002">
    <property type="protein sequence ID" value="SFV33842.1"/>
    <property type="molecule type" value="Genomic_DNA"/>
</dbReference>
<reference evidence="2" key="1">
    <citation type="submission" date="2016-10" db="EMBL/GenBank/DDBJ databases">
        <authorList>
            <person name="Varghese N."/>
            <person name="Submissions S."/>
        </authorList>
    </citation>
    <scope>NUCLEOTIDE SEQUENCE [LARGE SCALE GENOMIC DNA]</scope>
    <source>
        <strain evidence="2">DSM 1565</strain>
    </source>
</reference>
<proteinExistence type="predicted"/>
<protein>
    <submittedName>
        <fullName evidence="1">Uncharacterized protein</fullName>
    </submittedName>
</protein>